<dbReference type="InterPro" id="IPR002591">
    <property type="entry name" value="Phosphodiest/P_Trfase"/>
</dbReference>
<organism evidence="2 3">
    <name type="scientific">Altererythrobacter litoralis</name>
    <dbReference type="NCBI Taxonomy" id="3113904"/>
    <lineage>
        <taxon>Bacteria</taxon>
        <taxon>Pseudomonadati</taxon>
        <taxon>Pseudomonadota</taxon>
        <taxon>Alphaproteobacteria</taxon>
        <taxon>Sphingomonadales</taxon>
        <taxon>Erythrobacteraceae</taxon>
        <taxon>Altererythrobacter</taxon>
    </lineage>
</organism>
<dbReference type="Gene3D" id="3.30.1360.180">
    <property type="match status" value="1"/>
</dbReference>
<dbReference type="CDD" id="cd16018">
    <property type="entry name" value="Enpp"/>
    <property type="match status" value="1"/>
</dbReference>
<dbReference type="Proteomes" id="UP001343492">
    <property type="component" value="Unassembled WGS sequence"/>
</dbReference>
<dbReference type="PANTHER" id="PTHR10151:SF120">
    <property type="entry name" value="BIS(5'-ADENOSYL)-TRIPHOSPHATASE"/>
    <property type="match status" value="1"/>
</dbReference>
<evidence type="ECO:0000313" key="2">
    <source>
        <dbReference type="EMBL" id="MEE1878435.1"/>
    </source>
</evidence>
<protein>
    <submittedName>
        <fullName evidence="2">Ectonucleotide pyrophosphatase/phosphodiesterase</fullName>
    </submittedName>
</protein>
<dbReference type="PANTHER" id="PTHR10151">
    <property type="entry name" value="ECTONUCLEOTIDE PYROPHOSPHATASE/PHOSPHODIESTERASE"/>
    <property type="match status" value="1"/>
</dbReference>
<feature type="signal peptide" evidence="1">
    <location>
        <begin position="1"/>
        <end position="27"/>
    </location>
</feature>
<proteinExistence type="predicted"/>
<dbReference type="EMBL" id="JAZDQV010000014">
    <property type="protein sequence ID" value="MEE1878435.1"/>
    <property type="molecule type" value="Genomic_DNA"/>
</dbReference>
<comment type="caution">
    <text evidence="2">The sequence shown here is derived from an EMBL/GenBank/DDBJ whole genome shotgun (WGS) entry which is preliminary data.</text>
</comment>
<dbReference type="RefSeq" id="WP_354145498.1">
    <property type="nucleotide sequence ID" value="NZ_JAZDQV010000014.1"/>
</dbReference>
<evidence type="ECO:0000256" key="1">
    <source>
        <dbReference type="SAM" id="SignalP"/>
    </source>
</evidence>
<keyword evidence="3" id="KW-1185">Reference proteome</keyword>
<dbReference type="Pfam" id="PF01663">
    <property type="entry name" value="Phosphodiest"/>
    <property type="match status" value="1"/>
</dbReference>
<dbReference type="InterPro" id="IPR017850">
    <property type="entry name" value="Alkaline_phosphatase_core_sf"/>
</dbReference>
<feature type="chain" id="PRO_5045689226" evidence="1">
    <location>
        <begin position="28"/>
        <end position="430"/>
    </location>
</feature>
<dbReference type="SUPFAM" id="SSF53649">
    <property type="entry name" value="Alkaline phosphatase-like"/>
    <property type="match status" value="1"/>
</dbReference>
<dbReference type="Gene3D" id="3.40.720.10">
    <property type="entry name" value="Alkaline Phosphatase, subunit A"/>
    <property type="match status" value="1"/>
</dbReference>
<name>A0ABU7GH68_9SPHN</name>
<sequence length="430" mass="46907">MMRALAKSLTLALAAMLAVNTPQPGFAAEPIPAASTASAQEERAPVTILVSIDGFHPDYLGKGRTPTLDALASHGVSAPMRPSFPTKTFPNHWTLVTGLVPDRHGITANRMEDPGRPGETFTMATVDPRWWSDAKPIWVEAEEAGVRSAAMFWPGSAVPWGGTARGWGPVQDGILPQDWQQFSMQVNNTQRVNSVLDWLRRPADIRPRFVTLYFDTIDTSGHDSGPQSEELHAGLKDIDGYVAMLVDGLARLGQPANLVIVSDHGMAPTSSERVIALNDFLDPSLYRLVEGGAYASFEPTEGNEAALEAVLLAPREHMTCWRKGEMPARFQYGTHRRIPPYFCLPETGWTVTTSRPNGEWSGGNHGYDNASPEMLALFIANGPAFRHGVKLDAFDNTVVAPLLRELLHLPGAQQSRDVLAPLLPALLPRE</sequence>
<reference evidence="2 3" key="1">
    <citation type="submission" date="2024-01" db="EMBL/GenBank/DDBJ databases">
        <title>The genome sequence of Erythrobacteraceae sp. strain 1XM1-14.</title>
        <authorList>
            <person name="Liu Y."/>
        </authorList>
    </citation>
    <scope>NUCLEOTIDE SEQUENCE [LARGE SCALE GENOMIC DNA]</scope>
    <source>
        <strain evidence="2 3">1XM1-14</strain>
    </source>
</reference>
<keyword evidence="1" id="KW-0732">Signal</keyword>
<gene>
    <name evidence="2" type="ORF">VRS74_12150</name>
</gene>
<accession>A0ABU7GH68</accession>
<evidence type="ECO:0000313" key="3">
    <source>
        <dbReference type="Proteomes" id="UP001343492"/>
    </source>
</evidence>